<dbReference type="GO" id="GO:0015087">
    <property type="term" value="F:cobalt ion transmembrane transporter activity"/>
    <property type="evidence" value="ECO:0007669"/>
    <property type="project" value="UniProtKB-UniRule"/>
</dbReference>
<keyword evidence="6 8" id="KW-1133">Transmembrane helix</keyword>
<keyword evidence="7 8" id="KW-0472">Membrane</keyword>
<feature type="transmembrane region" description="Helical" evidence="8">
    <location>
        <begin position="324"/>
        <end position="344"/>
    </location>
</feature>
<keyword evidence="8" id="KW-0460">Magnesium</keyword>
<dbReference type="InterPro" id="IPR045863">
    <property type="entry name" value="CorA_TM1_TM2"/>
</dbReference>
<accession>A0A2V2N5H8</accession>
<dbReference type="RefSeq" id="WP_109967045.1">
    <property type="nucleotide sequence ID" value="NZ_CP176093.1"/>
</dbReference>
<dbReference type="Gene3D" id="3.30.460.20">
    <property type="entry name" value="CorA soluble domain-like"/>
    <property type="match status" value="1"/>
</dbReference>
<keyword evidence="9" id="KW-0175">Coiled coil</keyword>
<comment type="caution">
    <text evidence="11">The sequence shown here is derived from an EMBL/GenBank/DDBJ whole genome shotgun (WGS) entry which is preliminary data.</text>
</comment>
<comment type="function">
    <text evidence="8">Mediates influx of magnesium ions.</text>
</comment>
<evidence type="ECO:0000256" key="3">
    <source>
        <dbReference type="ARBA" id="ARBA00022448"/>
    </source>
</evidence>
<dbReference type="GO" id="GO:0015095">
    <property type="term" value="F:magnesium ion transmembrane transporter activity"/>
    <property type="evidence" value="ECO:0007669"/>
    <property type="project" value="UniProtKB-UniRule"/>
</dbReference>
<dbReference type="GeneID" id="97549090"/>
<organism evidence="11 12">
    <name type="scientific">Methanospirillum lacunae</name>
    <dbReference type="NCBI Taxonomy" id="668570"/>
    <lineage>
        <taxon>Archaea</taxon>
        <taxon>Methanobacteriati</taxon>
        <taxon>Methanobacteriota</taxon>
        <taxon>Stenosarchaea group</taxon>
        <taxon>Methanomicrobia</taxon>
        <taxon>Methanomicrobiales</taxon>
        <taxon>Methanospirillaceae</taxon>
        <taxon>Methanospirillum</taxon>
    </lineage>
</organism>
<name>A0A2V2N5H8_9EURY</name>
<dbReference type="GO" id="GO:0050897">
    <property type="term" value="F:cobalt ion binding"/>
    <property type="evidence" value="ECO:0007669"/>
    <property type="project" value="TreeGrafter"/>
</dbReference>
<evidence type="ECO:0000313" key="12">
    <source>
        <dbReference type="Proteomes" id="UP000245657"/>
    </source>
</evidence>
<sequence>MHFEQNISRKTGMPPGTPIYIGDEAPKETTIHLLVYSDQNISGFEQVSPEELTTNIQQGSNAWISITGLRDVALIEQVLNSFSIHPLVTEDILNTRTRSKIEEFDEYLFIVMTHFQRSEDEMHEEQVSLILTNNILITCSNSIGMFPNIENRIKRSTSRFRTNGIDYLAYTIIDTIVDGYFFVLEDLEERVEDLEDEIVNNPGKDTINHVQDFRRDLIWFRRKIWSLRELITRLERTDSLLIKNTTHLYLRDVYDHTIKIAEDVDVYREMAEGLMEIYLSKISNNTNEIMKVLTIIANIFIPLTFIAGIYGMNFEYMPELTSPYGYPAVLLVMSMVSATMLLYFRRKEWI</sequence>
<dbReference type="OrthoDB" id="28779at2157"/>
<dbReference type="PANTHER" id="PTHR46494">
    <property type="entry name" value="CORA FAMILY METAL ION TRANSPORTER (EUROFUNG)"/>
    <property type="match status" value="1"/>
</dbReference>
<evidence type="ECO:0000256" key="10">
    <source>
        <dbReference type="SAM" id="MobiDB-lite"/>
    </source>
</evidence>
<evidence type="ECO:0000256" key="9">
    <source>
        <dbReference type="SAM" id="Coils"/>
    </source>
</evidence>
<comment type="subcellular location">
    <subcellularLocation>
        <location evidence="1">Cell membrane</location>
        <topology evidence="1">Multi-pass membrane protein</topology>
    </subcellularLocation>
    <subcellularLocation>
        <location evidence="8">Membrane</location>
        <topology evidence="8">Multi-pass membrane protein</topology>
    </subcellularLocation>
</comment>
<evidence type="ECO:0000256" key="8">
    <source>
        <dbReference type="RuleBase" id="RU362010"/>
    </source>
</evidence>
<evidence type="ECO:0000256" key="2">
    <source>
        <dbReference type="ARBA" id="ARBA00009765"/>
    </source>
</evidence>
<dbReference type="SUPFAM" id="SSF144083">
    <property type="entry name" value="Magnesium transport protein CorA, transmembrane region"/>
    <property type="match status" value="1"/>
</dbReference>
<gene>
    <name evidence="8 11" type="primary">corA</name>
    <name evidence="11" type="ORF">DK846_00930</name>
</gene>
<keyword evidence="8" id="KW-0406">Ion transport</keyword>
<evidence type="ECO:0000256" key="7">
    <source>
        <dbReference type="ARBA" id="ARBA00023136"/>
    </source>
</evidence>
<feature type="region of interest" description="Disordered" evidence="10">
    <location>
        <begin position="1"/>
        <end position="22"/>
    </location>
</feature>
<keyword evidence="4 8" id="KW-1003">Cell membrane</keyword>
<evidence type="ECO:0000256" key="5">
    <source>
        <dbReference type="ARBA" id="ARBA00022692"/>
    </source>
</evidence>
<evidence type="ECO:0000313" key="11">
    <source>
        <dbReference type="EMBL" id="PWR73765.1"/>
    </source>
</evidence>
<keyword evidence="12" id="KW-1185">Reference proteome</keyword>
<dbReference type="GO" id="GO:0005886">
    <property type="term" value="C:plasma membrane"/>
    <property type="evidence" value="ECO:0007669"/>
    <property type="project" value="UniProtKB-SubCell"/>
</dbReference>
<dbReference type="PANTHER" id="PTHR46494:SF1">
    <property type="entry name" value="CORA FAMILY METAL ION TRANSPORTER (EUROFUNG)"/>
    <property type="match status" value="1"/>
</dbReference>
<proteinExistence type="inferred from homology"/>
<evidence type="ECO:0000256" key="1">
    <source>
        <dbReference type="ARBA" id="ARBA00004651"/>
    </source>
</evidence>
<feature type="transmembrane region" description="Helical" evidence="8">
    <location>
        <begin position="292"/>
        <end position="312"/>
    </location>
</feature>
<dbReference type="NCBIfam" id="TIGR00383">
    <property type="entry name" value="corA"/>
    <property type="match status" value="1"/>
</dbReference>
<protein>
    <recommendedName>
        <fullName evidence="8">Magnesium transport protein CorA</fullName>
    </recommendedName>
</protein>
<dbReference type="CDD" id="cd12828">
    <property type="entry name" value="TmCorA-like_1"/>
    <property type="match status" value="1"/>
</dbReference>
<dbReference type="GO" id="GO:0000287">
    <property type="term" value="F:magnesium ion binding"/>
    <property type="evidence" value="ECO:0007669"/>
    <property type="project" value="TreeGrafter"/>
</dbReference>
<dbReference type="EMBL" id="QGMY01000002">
    <property type="protein sequence ID" value="PWR73765.1"/>
    <property type="molecule type" value="Genomic_DNA"/>
</dbReference>
<dbReference type="SUPFAM" id="SSF143865">
    <property type="entry name" value="CorA soluble domain-like"/>
    <property type="match status" value="1"/>
</dbReference>
<dbReference type="AlphaFoldDB" id="A0A2V2N5H8"/>
<dbReference type="Proteomes" id="UP000245657">
    <property type="component" value="Unassembled WGS sequence"/>
</dbReference>
<evidence type="ECO:0000256" key="6">
    <source>
        <dbReference type="ARBA" id="ARBA00022989"/>
    </source>
</evidence>
<dbReference type="InterPro" id="IPR004488">
    <property type="entry name" value="Mg/Co-transport_prot_CorA"/>
</dbReference>
<dbReference type="InterPro" id="IPR002523">
    <property type="entry name" value="MgTranspt_CorA/ZnTranspt_ZntB"/>
</dbReference>
<evidence type="ECO:0000256" key="4">
    <source>
        <dbReference type="ARBA" id="ARBA00022475"/>
    </source>
</evidence>
<feature type="coiled-coil region" evidence="9">
    <location>
        <begin position="177"/>
        <end position="204"/>
    </location>
</feature>
<reference evidence="11 12" key="1">
    <citation type="submission" date="2018-05" db="EMBL/GenBank/DDBJ databases">
        <title>Draft genome of Methanospirillum lacunae Ki8-1.</title>
        <authorList>
            <person name="Dueholm M.S."/>
            <person name="Nielsen P.H."/>
            <person name="Bakmann L.F."/>
            <person name="Otzen D.E."/>
        </authorList>
    </citation>
    <scope>NUCLEOTIDE SEQUENCE [LARGE SCALE GENOMIC DNA]</scope>
    <source>
        <strain evidence="11 12">Ki8-1</strain>
    </source>
</reference>
<keyword evidence="3 8" id="KW-0813">Transport</keyword>
<dbReference type="Gene3D" id="1.20.58.340">
    <property type="entry name" value="Magnesium transport protein CorA, transmembrane region"/>
    <property type="match status" value="2"/>
</dbReference>
<dbReference type="FunFam" id="1.20.58.340:FF:000012">
    <property type="entry name" value="Magnesium transport protein CorA"/>
    <property type="match status" value="1"/>
</dbReference>
<dbReference type="InterPro" id="IPR045861">
    <property type="entry name" value="CorA_cytoplasmic_dom"/>
</dbReference>
<dbReference type="Pfam" id="PF01544">
    <property type="entry name" value="CorA"/>
    <property type="match status" value="1"/>
</dbReference>
<comment type="similarity">
    <text evidence="2 8">Belongs to the CorA metal ion transporter (MIT) (TC 1.A.35) family.</text>
</comment>
<keyword evidence="5 8" id="KW-0812">Transmembrane</keyword>